<name>A0A2H1V1W4_SPOFR</name>
<evidence type="ECO:0000313" key="1">
    <source>
        <dbReference type="EMBL" id="SOQ34821.1"/>
    </source>
</evidence>
<gene>
    <name evidence="1" type="ORF">SFRICE_025041</name>
</gene>
<dbReference type="AlphaFoldDB" id="A0A2H1V1W4"/>
<accession>A0A2H1V1W4</accession>
<protein>
    <submittedName>
        <fullName evidence="1">SFRICE_025041</fullName>
    </submittedName>
</protein>
<dbReference type="EMBL" id="ODYU01000308">
    <property type="protein sequence ID" value="SOQ34821.1"/>
    <property type="molecule type" value="Genomic_DNA"/>
</dbReference>
<reference evidence="1" key="1">
    <citation type="submission" date="2016-07" db="EMBL/GenBank/DDBJ databases">
        <authorList>
            <person name="Bretaudeau A."/>
        </authorList>
    </citation>
    <scope>NUCLEOTIDE SEQUENCE</scope>
    <source>
        <strain evidence="1">Rice</strain>
        <tissue evidence="1">Whole body</tissue>
    </source>
</reference>
<proteinExistence type="predicted"/>
<organism evidence="1">
    <name type="scientific">Spodoptera frugiperda</name>
    <name type="common">Fall armyworm</name>
    <dbReference type="NCBI Taxonomy" id="7108"/>
    <lineage>
        <taxon>Eukaryota</taxon>
        <taxon>Metazoa</taxon>
        <taxon>Ecdysozoa</taxon>
        <taxon>Arthropoda</taxon>
        <taxon>Hexapoda</taxon>
        <taxon>Insecta</taxon>
        <taxon>Pterygota</taxon>
        <taxon>Neoptera</taxon>
        <taxon>Endopterygota</taxon>
        <taxon>Lepidoptera</taxon>
        <taxon>Glossata</taxon>
        <taxon>Ditrysia</taxon>
        <taxon>Noctuoidea</taxon>
        <taxon>Noctuidae</taxon>
        <taxon>Amphipyrinae</taxon>
        <taxon>Spodoptera</taxon>
    </lineage>
</organism>
<sequence>MMDCSLRCRLKRDCWTNDETEKRIRNKLPTHGSYVFIFEVVVKIRTYNNNLKSGGLRSPCQSAAQSRPLISHITYTSRFASFIIYAVRLYNITSECAILYVTQKNLTSRLLVYIQRLILPALRFANAIFGDVDLKLKARSISTNHHLFKTRRIQHLVFKVSRGCLTKNISHSIKKVGP</sequence>